<keyword evidence="4" id="KW-0732">Signal</keyword>
<accession>A0ABD0YNR9</accession>
<dbReference type="InterPro" id="IPR013517">
    <property type="entry name" value="FG-GAP"/>
</dbReference>
<feature type="domain" description="T-cell immunomodulatory protein TIP C2" evidence="9">
    <location>
        <begin position="453"/>
        <end position="547"/>
    </location>
</feature>
<dbReference type="Proteomes" id="UP001558652">
    <property type="component" value="Unassembled WGS sequence"/>
</dbReference>
<dbReference type="Pfam" id="PF13517">
    <property type="entry name" value="FG-GAP_3"/>
    <property type="match status" value="1"/>
</dbReference>
<dbReference type="InterPro" id="IPR028994">
    <property type="entry name" value="Integrin_alpha_N"/>
</dbReference>
<dbReference type="Gene3D" id="2.130.10.130">
    <property type="entry name" value="Integrin alpha, N-terminal"/>
    <property type="match status" value="2"/>
</dbReference>
<comment type="caution">
    <text evidence="10">The sequence shown here is derived from an EMBL/GenBank/DDBJ whole genome shotgun (WGS) entry which is preliminary data.</text>
</comment>
<evidence type="ECO:0000256" key="3">
    <source>
        <dbReference type="ARBA" id="ARBA00022692"/>
    </source>
</evidence>
<protein>
    <recommendedName>
        <fullName evidence="9">T-cell immunomodulatory protein TIP C2 domain-containing protein</fullName>
    </recommendedName>
</protein>
<evidence type="ECO:0000259" key="9">
    <source>
        <dbReference type="Pfam" id="PF23122"/>
    </source>
</evidence>
<reference evidence="10 11" key="1">
    <citation type="submission" date="2024-07" db="EMBL/GenBank/DDBJ databases">
        <title>Chromosome-level genome assembly of the water stick insect Ranatra chinensis (Heteroptera: Nepidae).</title>
        <authorList>
            <person name="Liu X."/>
        </authorList>
    </citation>
    <scope>NUCLEOTIDE SEQUENCE [LARGE SCALE GENOMIC DNA]</scope>
    <source>
        <strain evidence="10">Cailab_2021Rc</strain>
        <tissue evidence="10">Muscle</tissue>
    </source>
</reference>
<dbReference type="Pfam" id="PF23122">
    <property type="entry name" value="C2_ITFG1"/>
    <property type="match status" value="1"/>
</dbReference>
<evidence type="ECO:0000256" key="8">
    <source>
        <dbReference type="SAM" id="Phobius"/>
    </source>
</evidence>
<evidence type="ECO:0000256" key="7">
    <source>
        <dbReference type="ARBA" id="ARBA00023180"/>
    </source>
</evidence>
<dbReference type="EMBL" id="JBFDAA010000004">
    <property type="protein sequence ID" value="KAL1137621.1"/>
    <property type="molecule type" value="Genomic_DNA"/>
</dbReference>
<feature type="transmembrane region" description="Helical" evidence="8">
    <location>
        <begin position="553"/>
        <end position="577"/>
    </location>
</feature>
<comment type="similarity">
    <text evidence="2">Belongs to the TIP family.</text>
</comment>
<proteinExistence type="inferred from homology"/>
<keyword evidence="3 8" id="KW-0812">Transmembrane</keyword>
<keyword evidence="7" id="KW-0325">Glycoprotein</keyword>
<dbReference type="PANTHER" id="PTHR13412:SF0">
    <property type="entry name" value="T-CELL IMMUNOMODULATORY PROTEIN"/>
    <property type="match status" value="1"/>
</dbReference>
<evidence type="ECO:0000256" key="6">
    <source>
        <dbReference type="ARBA" id="ARBA00023136"/>
    </source>
</evidence>
<gene>
    <name evidence="10" type="ORF">AAG570_009317</name>
</gene>
<sequence>MSMQDFQTSKCSHLIHIPFALCWSEDNMVALATDKGVYISVSNTRVMSQAKSITLVIALVVFSSCGVYCSDITPSVFGSQTDGLPAAFGDFNSDEYPDLFVIKNNQRTVEILLGSDTEPLLRHDPKLKCHFDRDITSVVPGDFDGDGLLDVMLTVLDKNGETNTVHILWGGLDHLNCSDKNKEYLRLKGQPLALDYNQDMIIDLFGPSVTGDRCFWLFNTSRSQPTKINMLQNVNQIYDELRIPHSHAFLDLDGDSLTDLYVTTLSHFEIWLWDRESGFHTNCSNSSIYVYSAGKWYNAKVNFHDGGSVWGFVPPEKGQLFSDTITLRGGDFNMDGFPDMLATLQNGVGQRRTFLLENAECIVNCDGFSRTFTVKWTALSPYNNNTIMGVFYDFSQDGVLDIIFVKNKPKMNASAFKNSLDYDANFIKVMVLTGLTNKEHPVVPTPLGKKRRTYGTSIPGPMISYKTTTQEGIPRAAVSSQLPQSAYFSLHLPYTLFGLGRTPNFVDTLTAGVAGYNRSWTQIIPNSQMVVIPSPGGPTSKWTAQLFVTPSKLIVQSVVALLGTCLLISLIIVVLYWKERREDHFEKLQEAHRFHFDAM</sequence>
<dbReference type="GO" id="GO:0016020">
    <property type="term" value="C:membrane"/>
    <property type="evidence" value="ECO:0007669"/>
    <property type="project" value="UniProtKB-SubCell"/>
</dbReference>
<dbReference type="AlphaFoldDB" id="A0ABD0YNR9"/>
<keyword evidence="6 8" id="KW-0472">Membrane</keyword>
<keyword evidence="11" id="KW-1185">Reference proteome</keyword>
<organism evidence="10 11">
    <name type="scientific">Ranatra chinensis</name>
    <dbReference type="NCBI Taxonomy" id="642074"/>
    <lineage>
        <taxon>Eukaryota</taxon>
        <taxon>Metazoa</taxon>
        <taxon>Ecdysozoa</taxon>
        <taxon>Arthropoda</taxon>
        <taxon>Hexapoda</taxon>
        <taxon>Insecta</taxon>
        <taxon>Pterygota</taxon>
        <taxon>Neoptera</taxon>
        <taxon>Paraneoptera</taxon>
        <taxon>Hemiptera</taxon>
        <taxon>Heteroptera</taxon>
        <taxon>Panheteroptera</taxon>
        <taxon>Nepomorpha</taxon>
        <taxon>Nepidae</taxon>
        <taxon>Ranatrinae</taxon>
        <taxon>Ranatra</taxon>
    </lineage>
</organism>
<dbReference type="InterPro" id="IPR057089">
    <property type="entry name" value="C2_TIP"/>
</dbReference>
<name>A0ABD0YNR9_9HEMI</name>
<evidence type="ECO:0000256" key="1">
    <source>
        <dbReference type="ARBA" id="ARBA00004479"/>
    </source>
</evidence>
<dbReference type="SUPFAM" id="SSF69318">
    <property type="entry name" value="Integrin alpha N-terminal domain"/>
    <property type="match status" value="1"/>
</dbReference>
<evidence type="ECO:0000256" key="2">
    <source>
        <dbReference type="ARBA" id="ARBA00006496"/>
    </source>
</evidence>
<evidence type="ECO:0000256" key="5">
    <source>
        <dbReference type="ARBA" id="ARBA00022989"/>
    </source>
</evidence>
<dbReference type="InterPro" id="IPR024881">
    <property type="entry name" value="Tip"/>
</dbReference>
<evidence type="ECO:0000256" key="4">
    <source>
        <dbReference type="ARBA" id="ARBA00022729"/>
    </source>
</evidence>
<evidence type="ECO:0000313" key="11">
    <source>
        <dbReference type="Proteomes" id="UP001558652"/>
    </source>
</evidence>
<dbReference type="PANTHER" id="PTHR13412">
    <property type="entry name" value="T-CELL IMMUNOMODULATORY PROTEIN HOMOLOG"/>
    <property type="match status" value="1"/>
</dbReference>
<keyword evidence="5 8" id="KW-1133">Transmembrane helix</keyword>
<evidence type="ECO:0000313" key="10">
    <source>
        <dbReference type="EMBL" id="KAL1137621.1"/>
    </source>
</evidence>
<comment type="subcellular location">
    <subcellularLocation>
        <location evidence="1">Membrane</location>
        <topology evidence="1">Single-pass type I membrane protein</topology>
    </subcellularLocation>
</comment>